<dbReference type="Gene3D" id="3.40.50.12500">
    <property type="match status" value="1"/>
</dbReference>
<evidence type="ECO:0000313" key="1">
    <source>
        <dbReference type="EMBL" id="MBB3773925.1"/>
    </source>
</evidence>
<dbReference type="Pfam" id="PF17645">
    <property type="entry name" value="Amdase"/>
    <property type="match status" value="1"/>
</dbReference>
<accession>A0A839ZHB0</accession>
<keyword evidence="2" id="KW-1185">Reference proteome</keyword>
<dbReference type="InterPro" id="IPR053714">
    <property type="entry name" value="Iso_Racemase_Enz_sf"/>
</dbReference>
<dbReference type="EMBL" id="JACICD010000017">
    <property type="protein sequence ID" value="MBB3773925.1"/>
    <property type="molecule type" value="Genomic_DNA"/>
</dbReference>
<protein>
    <submittedName>
        <fullName evidence="1">Maleate isomerase</fullName>
        <ecNumber evidence="1">5.2.1.1</ecNumber>
    </submittedName>
</protein>
<sequence>MSQPLRFPRAIGIILPSSNRVVERVARSILGAQPGIDACFTRVPYAGHPPDGYDMPAFHRAAELLAQARPNVILWNATRGALIGFEPDRRLAAFVEKETGIPCTTTALATVDYLRRHNLRRIGLVAQGADWEGLRLKQTFGAEGIDIVAGHCLGVGDNFEAAGITPEEIGLHAMRLASVPDLDAVLVWSTNLAGHALTRLARDEIHVPVLDSTTVGFESALDYMTGLFRPLAHA</sequence>
<organism evidence="1 2">
    <name type="scientific">Ancylobacter tetraedralis</name>
    <dbReference type="NCBI Taxonomy" id="217068"/>
    <lineage>
        <taxon>Bacteria</taxon>
        <taxon>Pseudomonadati</taxon>
        <taxon>Pseudomonadota</taxon>
        <taxon>Alphaproteobacteria</taxon>
        <taxon>Hyphomicrobiales</taxon>
        <taxon>Xanthobacteraceae</taxon>
        <taxon>Ancylobacter</taxon>
    </lineage>
</organism>
<gene>
    <name evidence="1" type="ORF">FHS55_004571</name>
</gene>
<name>A0A839ZHB0_9HYPH</name>
<dbReference type="PANTHER" id="PTHR40267">
    <property type="entry name" value="BLR3294 PROTEIN"/>
    <property type="match status" value="1"/>
</dbReference>
<keyword evidence="1" id="KW-0413">Isomerase</keyword>
<dbReference type="GO" id="GO:0050076">
    <property type="term" value="F:maleate isomerase activity"/>
    <property type="evidence" value="ECO:0007669"/>
    <property type="project" value="UniProtKB-EC"/>
</dbReference>
<proteinExistence type="predicted"/>
<evidence type="ECO:0000313" key="2">
    <source>
        <dbReference type="Proteomes" id="UP000533469"/>
    </source>
</evidence>
<dbReference type="InterPro" id="IPR026286">
    <property type="entry name" value="MaiA/AMDase"/>
</dbReference>
<dbReference type="EC" id="5.2.1.1" evidence="1"/>
<dbReference type="PANTHER" id="PTHR40267:SF1">
    <property type="entry name" value="BLR3294 PROTEIN"/>
    <property type="match status" value="1"/>
</dbReference>
<dbReference type="RefSeq" id="WP_183192116.1">
    <property type="nucleotide sequence ID" value="NZ_JACICD010000017.1"/>
</dbReference>
<dbReference type="AlphaFoldDB" id="A0A839ZHB0"/>
<comment type="caution">
    <text evidence="1">The sequence shown here is derived from an EMBL/GenBank/DDBJ whole genome shotgun (WGS) entry which is preliminary data.</text>
</comment>
<reference evidence="1 2" key="1">
    <citation type="submission" date="2020-08" db="EMBL/GenBank/DDBJ databases">
        <title>Genomic Encyclopedia of Type Strains, Phase IV (KMG-IV): sequencing the most valuable type-strain genomes for metagenomic binning, comparative biology and taxonomic classification.</title>
        <authorList>
            <person name="Goeker M."/>
        </authorList>
    </citation>
    <scope>NUCLEOTIDE SEQUENCE [LARGE SCALE GENOMIC DNA]</scope>
    <source>
        <strain evidence="1 2">DSM 5895</strain>
    </source>
</reference>
<dbReference type="Proteomes" id="UP000533469">
    <property type="component" value="Unassembled WGS sequence"/>
</dbReference>